<dbReference type="AlphaFoldDB" id="A0AA45WY76"/>
<dbReference type="RefSeq" id="WP_283410410.1">
    <property type="nucleotide sequence ID" value="NZ_FXUF01000015.1"/>
</dbReference>
<accession>A0AA45WY76</accession>
<evidence type="ECO:0000256" key="4">
    <source>
        <dbReference type="ARBA" id="ARBA00022679"/>
    </source>
</evidence>
<keyword evidence="3" id="KW-1003">Cell membrane</keyword>
<organism evidence="7 8">
    <name type="scientific">Anoxynatronum buryatiense</name>
    <dbReference type="NCBI Taxonomy" id="489973"/>
    <lineage>
        <taxon>Bacteria</taxon>
        <taxon>Bacillati</taxon>
        <taxon>Bacillota</taxon>
        <taxon>Clostridia</taxon>
        <taxon>Eubacteriales</taxon>
        <taxon>Clostridiaceae</taxon>
        <taxon>Anoxynatronum</taxon>
    </lineage>
</organism>
<keyword evidence="6" id="KW-0472">Membrane</keyword>
<evidence type="ECO:0000256" key="2">
    <source>
        <dbReference type="ARBA" id="ARBA00010488"/>
    </source>
</evidence>
<dbReference type="Gene3D" id="3.40.50.12580">
    <property type="match status" value="1"/>
</dbReference>
<name>A0AA45WY76_9CLOT</name>
<dbReference type="GO" id="GO:0005886">
    <property type="term" value="C:plasma membrane"/>
    <property type="evidence" value="ECO:0007669"/>
    <property type="project" value="UniProtKB-SubCell"/>
</dbReference>
<evidence type="ECO:0000256" key="5">
    <source>
        <dbReference type="ARBA" id="ARBA00022944"/>
    </source>
</evidence>
<gene>
    <name evidence="7" type="ORF">SAMN06296020_11590</name>
</gene>
<dbReference type="EMBL" id="FXUF01000015">
    <property type="protein sequence ID" value="SMP67508.1"/>
    <property type="molecule type" value="Genomic_DNA"/>
</dbReference>
<dbReference type="InterPro" id="IPR043149">
    <property type="entry name" value="TagF_N"/>
</dbReference>
<dbReference type="SUPFAM" id="SSF53335">
    <property type="entry name" value="S-adenosyl-L-methionine-dependent methyltransferases"/>
    <property type="match status" value="1"/>
</dbReference>
<reference evidence="7" key="1">
    <citation type="submission" date="2017-05" db="EMBL/GenBank/DDBJ databases">
        <authorList>
            <person name="Varghese N."/>
            <person name="Submissions S."/>
        </authorList>
    </citation>
    <scope>NUCLEOTIDE SEQUENCE</scope>
    <source>
        <strain evidence="7">Su22</strain>
    </source>
</reference>
<evidence type="ECO:0000256" key="3">
    <source>
        <dbReference type="ARBA" id="ARBA00022475"/>
    </source>
</evidence>
<dbReference type="GO" id="GO:0047355">
    <property type="term" value="F:CDP-glycerol glycerophosphotransferase activity"/>
    <property type="evidence" value="ECO:0007669"/>
    <property type="project" value="InterPro"/>
</dbReference>
<dbReference type="InterPro" id="IPR029063">
    <property type="entry name" value="SAM-dependent_MTases_sf"/>
</dbReference>
<evidence type="ECO:0000313" key="8">
    <source>
        <dbReference type="Proteomes" id="UP001158066"/>
    </source>
</evidence>
<keyword evidence="4" id="KW-0808">Transferase</keyword>
<dbReference type="InterPro" id="IPR051612">
    <property type="entry name" value="Teichoic_Acid_Biosynth"/>
</dbReference>
<comment type="subcellular location">
    <subcellularLocation>
        <location evidence="1">Cell membrane</location>
        <topology evidence="1">Peripheral membrane protein</topology>
    </subcellularLocation>
</comment>
<dbReference type="InterPro" id="IPR007554">
    <property type="entry name" value="Glycerophosphate_synth"/>
</dbReference>
<keyword evidence="8" id="KW-1185">Reference proteome</keyword>
<comment type="similarity">
    <text evidence="2">Belongs to the CDP-glycerol glycerophosphotransferase family.</text>
</comment>
<dbReference type="Gene3D" id="3.40.50.720">
    <property type="entry name" value="NAD(P)-binding Rossmann-like Domain"/>
    <property type="match status" value="1"/>
</dbReference>
<dbReference type="PANTHER" id="PTHR37316">
    <property type="entry name" value="TEICHOIC ACID GLYCEROL-PHOSPHATE PRIMASE"/>
    <property type="match status" value="1"/>
</dbReference>
<sequence length="475" mass="55365">MNDQIIIFGASTYGKKLLKLVEEEYANIVFCDNDKAKWDQVFEGKRVISPNQILNQKNARIIIASQYSGQIAQQLINMGFKKFEVLLLNEIREGRKSSEFLARYNYEGVTDWSIQSNKVCLISRNDSGSSTTALYNNQPDFIKDRFEVYLVKENTRCNDYFYHLLTASVVVTTHGPVACLDGQLLVECWHGFPLKTVGNTVANHQEQKKTRTQWNQLSLMASYSSLYGMAMKLSFDVDETVLRNVGMPRNDWLFLSEGMNNLKKLVGVKSCDTTKVLFAPTFRKSFYGYDEETTTKPWSNVFGFHDYSEEKMEAFLKKYQIELFVKVHPLEEPFWTTVFTNQKHPSQVTLLRDEDFTKNSLDFYEILNAFDMLITDYSSVYFDFLLLDRPLIFTPVDIAEYQQKRGFLLEPYDVWAPGAKVTSQSELMIEMKNLIIGEDHYSKQRDWVKRVVHEKEDEKASLRLWHEIQHIMISR</sequence>
<evidence type="ECO:0000313" key="7">
    <source>
        <dbReference type="EMBL" id="SMP67508.1"/>
    </source>
</evidence>
<protein>
    <submittedName>
        <fullName evidence="7">CDP-glycerol glycerophosphotransferase, TagB/SpsB family</fullName>
    </submittedName>
</protein>
<comment type="caution">
    <text evidence="7">The sequence shown here is derived from an EMBL/GenBank/DDBJ whole genome shotgun (WGS) entry which is preliminary data.</text>
</comment>
<dbReference type="Pfam" id="PF04464">
    <property type="entry name" value="Glyphos_transf"/>
    <property type="match status" value="1"/>
</dbReference>
<dbReference type="Gene3D" id="3.40.50.11820">
    <property type="match status" value="1"/>
</dbReference>
<evidence type="ECO:0000256" key="6">
    <source>
        <dbReference type="ARBA" id="ARBA00023136"/>
    </source>
</evidence>
<dbReference type="Proteomes" id="UP001158066">
    <property type="component" value="Unassembled WGS sequence"/>
</dbReference>
<proteinExistence type="inferred from homology"/>
<dbReference type="InterPro" id="IPR043148">
    <property type="entry name" value="TagF_C"/>
</dbReference>
<dbReference type="GO" id="GO:0019350">
    <property type="term" value="P:teichoic acid biosynthetic process"/>
    <property type="evidence" value="ECO:0007669"/>
    <property type="project" value="UniProtKB-KW"/>
</dbReference>
<dbReference type="PANTHER" id="PTHR37316:SF3">
    <property type="entry name" value="TEICHOIC ACID GLYCEROL-PHOSPHATE TRANSFERASE"/>
    <property type="match status" value="1"/>
</dbReference>
<keyword evidence="5" id="KW-0777">Teichoic acid biosynthesis</keyword>
<evidence type="ECO:0000256" key="1">
    <source>
        <dbReference type="ARBA" id="ARBA00004202"/>
    </source>
</evidence>